<evidence type="ECO:0000259" key="2">
    <source>
        <dbReference type="Pfam" id="PF10544"/>
    </source>
</evidence>
<dbReference type="AlphaFoldDB" id="A0A2V5H5V8"/>
<reference evidence="3 4" key="1">
    <citation type="submission" date="2018-02" db="EMBL/GenBank/DDBJ databases">
        <title>The genomes of Aspergillus section Nigri reveals drivers in fungal speciation.</title>
        <authorList>
            <consortium name="DOE Joint Genome Institute"/>
            <person name="Vesth T.C."/>
            <person name="Nybo J."/>
            <person name="Theobald S."/>
            <person name="Brandl J."/>
            <person name="Frisvad J.C."/>
            <person name="Nielsen K.F."/>
            <person name="Lyhne E.K."/>
            <person name="Kogle M.E."/>
            <person name="Kuo A."/>
            <person name="Riley R."/>
            <person name="Clum A."/>
            <person name="Nolan M."/>
            <person name="Lipzen A."/>
            <person name="Salamov A."/>
            <person name="Henrissat B."/>
            <person name="Wiebenga A."/>
            <person name="De vries R.P."/>
            <person name="Grigoriev I.V."/>
            <person name="Mortensen U.H."/>
            <person name="Andersen M.R."/>
            <person name="Baker S.E."/>
        </authorList>
    </citation>
    <scope>NUCLEOTIDE SEQUENCE [LARGE SCALE GENOMIC DNA]</scope>
    <source>
        <strain evidence="3 4">CBS 115571</strain>
    </source>
</reference>
<dbReference type="Proteomes" id="UP000249829">
    <property type="component" value="Unassembled WGS sequence"/>
</dbReference>
<dbReference type="Pfam" id="PF10544">
    <property type="entry name" value="T5orf172"/>
    <property type="match status" value="1"/>
</dbReference>
<feature type="region of interest" description="Disordered" evidence="1">
    <location>
        <begin position="60"/>
        <end position="82"/>
    </location>
</feature>
<organism evidence="3 4">
    <name type="scientific">Aspergillus violaceofuscus (strain CBS 115571)</name>
    <dbReference type="NCBI Taxonomy" id="1450538"/>
    <lineage>
        <taxon>Eukaryota</taxon>
        <taxon>Fungi</taxon>
        <taxon>Dikarya</taxon>
        <taxon>Ascomycota</taxon>
        <taxon>Pezizomycotina</taxon>
        <taxon>Eurotiomycetes</taxon>
        <taxon>Eurotiomycetidae</taxon>
        <taxon>Eurotiales</taxon>
        <taxon>Aspergillaceae</taxon>
        <taxon>Aspergillus</taxon>
    </lineage>
</organism>
<dbReference type="PANTHER" id="PTHR28094">
    <property type="entry name" value="MEIOTICALLY UP-REGULATED GENE 113 PROTEIN"/>
    <property type="match status" value="1"/>
</dbReference>
<dbReference type="EMBL" id="KZ825139">
    <property type="protein sequence ID" value="PYI18901.1"/>
    <property type="molecule type" value="Genomic_DNA"/>
</dbReference>
<dbReference type="STRING" id="1450538.A0A2V5H5V8"/>
<dbReference type="InterPro" id="IPR018306">
    <property type="entry name" value="Phage_T5_Orf172_DNA-bd"/>
</dbReference>
<protein>
    <recommendedName>
        <fullName evidence="2">Bacteriophage T5 Orf172 DNA-binding domain-containing protein</fullName>
    </recommendedName>
</protein>
<dbReference type="InterPro" id="IPR053006">
    <property type="entry name" value="Meiosis_regulatory"/>
</dbReference>
<evidence type="ECO:0000313" key="3">
    <source>
        <dbReference type="EMBL" id="PYI18901.1"/>
    </source>
</evidence>
<proteinExistence type="predicted"/>
<dbReference type="PANTHER" id="PTHR28094:SF1">
    <property type="entry name" value="MEIOTICALLY UP-REGULATED GENE 113 PROTEIN"/>
    <property type="match status" value="1"/>
</dbReference>
<feature type="domain" description="Bacteriophage T5 Orf172 DNA-binding" evidence="2">
    <location>
        <begin position="151"/>
        <end position="189"/>
    </location>
</feature>
<feature type="compositionally biased region" description="Polar residues" evidence="1">
    <location>
        <begin position="73"/>
        <end position="82"/>
    </location>
</feature>
<name>A0A2V5H5V8_ASPV1</name>
<accession>A0A2V5H5V8</accession>
<keyword evidence="4" id="KW-1185">Reference proteome</keyword>
<evidence type="ECO:0000256" key="1">
    <source>
        <dbReference type="SAM" id="MobiDB-lite"/>
    </source>
</evidence>
<gene>
    <name evidence="3" type="ORF">BO99DRAFT_150096</name>
</gene>
<evidence type="ECO:0000313" key="4">
    <source>
        <dbReference type="Proteomes" id="UP000249829"/>
    </source>
</evidence>
<sequence length="209" mass="24046">MVQTMSHSIQEILKPQVFLHDEVLKIWIQHLGEAAFCRYHNKQCLDKAAGWIKAFESTRSLLESSPPPPDTADATNKTTQDQLDTVNSTLLETAKHWKVTGYDTSPLRFLSSESWNVKDWSSESYQKRISDVLGKLEAEEREAARGTILGGYVYVYEIKGNEGYVKVGYTKKTARKRMDEWSESCNRQITGLYPRPMDLERRIQSPAYY</sequence>